<proteinExistence type="predicted"/>
<sequence>MATGGEANKDGSEKISGGGHETGPLGREQVLDILKRHELIIHFKKSSLFLDQEQCFTGASFRTHQGIRILAD</sequence>
<comment type="caution">
    <text evidence="2">The sequence shown here is derived from an EMBL/GenBank/DDBJ whole genome shotgun (WGS) entry which is preliminary data.</text>
</comment>
<evidence type="ECO:0000256" key="1">
    <source>
        <dbReference type="SAM" id="MobiDB-lite"/>
    </source>
</evidence>
<keyword evidence="3" id="KW-1185">Reference proteome</keyword>
<accession>A0AAV7LIE2</accession>
<gene>
    <name evidence="2" type="ORF">NDU88_004552</name>
</gene>
<dbReference type="EMBL" id="JANPWB010000015">
    <property type="protein sequence ID" value="KAJ1091426.1"/>
    <property type="molecule type" value="Genomic_DNA"/>
</dbReference>
<dbReference type="Proteomes" id="UP001066276">
    <property type="component" value="Chromosome 11"/>
</dbReference>
<name>A0AAV7LIE2_PLEWA</name>
<feature type="region of interest" description="Disordered" evidence="1">
    <location>
        <begin position="1"/>
        <end position="25"/>
    </location>
</feature>
<dbReference type="AlphaFoldDB" id="A0AAV7LIE2"/>
<evidence type="ECO:0000313" key="2">
    <source>
        <dbReference type="EMBL" id="KAJ1091426.1"/>
    </source>
</evidence>
<protein>
    <submittedName>
        <fullName evidence="2">Uncharacterized protein</fullName>
    </submittedName>
</protein>
<reference evidence="2" key="1">
    <citation type="journal article" date="2022" name="bioRxiv">
        <title>Sequencing and chromosome-scale assembly of the giantPleurodeles waltlgenome.</title>
        <authorList>
            <person name="Brown T."/>
            <person name="Elewa A."/>
            <person name="Iarovenko S."/>
            <person name="Subramanian E."/>
            <person name="Araus A.J."/>
            <person name="Petzold A."/>
            <person name="Susuki M."/>
            <person name="Suzuki K.-i.T."/>
            <person name="Hayashi T."/>
            <person name="Toyoda A."/>
            <person name="Oliveira C."/>
            <person name="Osipova E."/>
            <person name="Leigh N.D."/>
            <person name="Simon A."/>
            <person name="Yun M.H."/>
        </authorList>
    </citation>
    <scope>NUCLEOTIDE SEQUENCE</scope>
    <source>
        <strain evidence="2">20211129_DDA</strain>
        <tissue evidence="2">Liver</tissue>
    </source>
</reference>
<organism evidence="2 3">
    <name type="scientific">Pleurodeles waltl</name>
    <name type="common">Iberian ribbed newt</name>
    <dbReference type="NCBI Taxonomy" id="8319"/>
    <lineage>
        <taxon>Eukaryota</taxon>
        <taxon>Metazoa</taxon>
        <taxon>Chordata</taxon>
        <taxon>Craniata</taxon>
        <taxon>Vertebrata</taxon>
        <taxon>Euteleostomi</taxon>
        <taxon>Amphibia</taxon>
        <taxon>Batrachia</taxon>
        <taxon>Caudata</taxon>
        <taxon>Salamandroidea</taxon>
        <taxon>Salamandridae</taxon>
        <taxon>Pleurodelinae</taxon>
        <taxon>Pleurodeles</taxon>
    </lineage>
</organism>
<evidence type="ECO:0000313" key="3">
    <source>
        <dbReference type="Proteomes" id="UP001066276"/>
    </source>
</evidence>